<dbReference type="GO" id="GO:0020037">
    <property type="term" value="F:heme binding"/>
    <property type="evidence" value="ECO:0007669"/>
    <property type="project" value="InterPro"/>
</dbReference>
<dbReference type="GO" id="GO:0016705">
    <property type="term" value="F:oxidoreductase activity, acting on paired donors, with incorporation or reduction of molecular oxygen"/>
    <property type="evidence" value="ECO:0007669"/>
    <property type="project" value="InterPro"/>
</dbReference>
<reference evidence="2" key="1">
    <citation type="submission" date="2021-06" db="EMBL/GenBank/DDBJ databases">
        <authorList>
            <person name="Kallberg Y."/>
            <person name="Tangrot J."/>
            <person name="Rosling A."/>
        </authorList>
    </citation>
    <scope>NUCLEOTIDE SEQUENCE</scope>
    <source>
        <strain evidence="2">MA453B</strain>
    </source>
</reference>
<feature type="non-terminal residue" evidence="2">
    <location>
        <position position="1"/>
    </location>
</feature>
<keyword evidence="1" id="KW-0472">Membrane</keyword>
<organism evidence="2 3">
    <name type="scientific">Dentiscutata erythropus</name>
    <dbReference type="NCBI Taxonomy" id="1348616"/>
    <lineage>
        <taxon>Eukaryota</taxon>
        <taxon>Fungi</taxon>
        <taxon>Fungi incertae sedis</taxon>
        <taxon>Mucoromycota</taxon>
        <taxon>Glomeromycotina</taxon>
        <taxon>Glomeromycetes</taxon>
        <taxon>Diversisporales</taxon>
        <taxon>Gigasporaceae</taxon>
        <taxon>Dentiscutata</taxon>
    </lineage>
</organism>
<keyword evidence="1" id="KW-0812">Transmembrane</keyword>
<dbReference type="Gene3D" id="1.10.630.10">
    <property type="entry name" value="Cytochrome P450"/>
    <property type="match status" value="1"/>
</dbReference>
<comment type="caution">
    <text evidence="2">The sequence shown here is derived from an EMBL/GenBank/DDBJ whole genome shotgun (WGS) entry which is preliminary data.</text>
</comment>
<dbReference type="OrthoDB" id="1470350at2759"/>
<dbReference type="GO" id="GO:0005506">
    <property type="term" value="F:iron ion binding"/>
    <property type="evidence" value="ECO:0007669"/>
    <property type="project" value="InterPro"/>
</dbReference>
<dbReference type="AlphaFoldDB" id="A0A9N9JMT5"/>
<dbReference type="EMBL" id="CAJVPY010026135">
    <property type="protein sequence ID" value="CAG8789306.1"/>
    <property type="molecule type" value="Genomic_DNA"/>
</dbReference>
<keyword evidence="3" id="KW-1185">Reference proteome</keyword>
<gene>
    <name evidence="2" type="ORF">DERYTH_LOCUS21078</name>
</gene>
<proteinExistence type="predicted"/>
<evidence type="ECO:0000313" key="2">
    <source>
        <dbReference type="EMBL" id="CAG8789306.1"/>
    </source>
</evidence>
<dbReference type="InterPro" id="IPR036396">
    <property type="entry name" value="Cyt_P450_sf"/>
</dbReference>
<dbReference type="GO" id="GO:0004497">
    <property type="term" value="F:monooxygenase activity"/>
    <property type="evidence" value="ECO:0007669"/>
    <property type="project" value="InterPro"/>
</dbReference>
<name>A0A9N9JMT5_9GLOM</name>
<evidence type="ECO:0000256" key="1">
    <source>
        <dbReference type="SAM" id="Phobius"/>
    </source>
</evidence>
<sequence length="231" mass="26230">MLNFVLDYIPYIVIALCLVYPLRTIIYDQFQAFLSKKKDIDVVSAGGFIPFLRILHAEQGATVTSKIPFENTISVVNSEVMKATLQIGDRPIGLFKFLVPLIGEDNFQIFDAERAARFKKVSGPAFGQEVLMTKYDDMRSVGIDLIKRWEESSNLQDSVIIKMQEECLEFALRATSKAILSTDTPQDLDFKKFKQSYDATLSGLFDKQFGLLDDLREEELQQSLNSFLTTL</sequence>
<dbReference type="Proteomes" id="UP000789405">
    <property type="component" value="Unassembled WGS sequence"/>
</dbReference>
<feature type="transmembrane region" description="Helical" evidence="1">
    <location>
        <begin position="6"/>
        <end position="26"/>
    </location>
</feature>
<dbReference type="SUPFAM" id="SSF48264">
    <property type="entry name" value="Cytochrome P450"/>
    <property type="match status" value="1"/>
</dbReference>
<accession>A0A9N9JMT5</accession>
<protein>
    <submittedName>
        <fullName evidence="2">827_t:CDS:1</fullName>
    </submittedName>
</protein>
<keyword evidence="1" id="KW-1133">Transmembrane helix</keyword>
<feature type="non-terminal residue" evidence="2">
    <location>
        <position position="231"/>
    </location>
</feature>
<evidence type="ECO:0000313" key="3">
    <source>
        <dbReference type="Proteomes" id="UP000789405"/>
    </source>
</evidence>